<feature type="compositionally biased region" description="Low complexity" evidence="1">
    <location>
        <begin position="477"/>
        <end position="494"/>
    </location>
</feature>
<keyword evidence="2" id="KW-0812">Transmembrane</keyword>
<dbReference type="STRING" id="526221.C9SJP6"/>
<protein>
    <submittedName>
        <fullName evidence="3">Uncharacterized protein</fullName>
    </submittedName>
</protein>
<organism evidence="4">
    <name type="scientific">Verticillium alfalfae (strain VaMs.102 / ATCC MYA-4576 / FGSC 10136)</name>
    <name type="common">Verticillium wilt of alfalfa</name>
    <name type="synonym">Verticillium albo-atrum</name>
    <dbReference type="NCBI Taxonomy" id="526221"/>
    <lineage>
        <taxon>Eukaryota</taxon>
        <taxon>Fungi</taxon>
        <taxon>Dikarya</taxon>
        <taxon>Ascomycota</taxon>
        <taxon>Pezizomycotina</taxon>
        <taxon>Sordariomycetes</taxon>
        <taxon>Hypocreomycetidae</taxon>
        <taxon>Glomerellales</taxon>
        <taxon>Plectosphaerellaceae</taxon>
        <taxon>Verticillium</taxon>
    </lineage>
</organism>
<dbReference type="KEGG" id="val:VDBG_05769"/>
<name>C9SJP6_VERA1</name>
<reference evidence="4" key="1">
    <citation type="journal article" date="2011" name="PLoS Pathog.">
        <title>Comparative genomics yields insights into niche adaptation of plant vascular wilt pathogens.</title>
        <authorList>
            <person name="Klosterman S.J."/>
            <person name="Subbarao K.V."/>
            <person name="Kang S."/>
            <person name="Veronese P."/>
            <person name="Gold S.E."/>
            <person name="Thomma B.P.H.J."/>
            <person name="Chen Z."/>
            <person name="Henrissat B."/>
            <person name="Lee Y.-H."/>
            <person name="Park J."/>
            <person name="Garcia-Pedrajas M.D."/>
            <person name="Barbara D.J."/>
            <person name="Anchieta A."/>
            <person name="de Jonge R."/>
            <person name="Santhanam P."/>
            <person name="Maruthachalam K."/>
            <person name="Atallah Z."/>
            <person name="Amyotte S.G."/>
            <person name="Paz Z."/>
            <person name="Inderbitzin P."/>
            <person name="Hayes R.J."/>
            <person name="Heiman D.I."/>
            <person name="Young S."/>
            <person name="Zeng Q."/>
            <person name="Engels R."/>
            <person name="Galagan J."/>
            <person name="Cuomo C.A."/>
            <person name="Dobinson K.F."/>
            <person name="Ma L.-J."/>
        </authorList>
    </citation>
    <scope>NUCLEOTIDE SEQUENCE [LARGE SCALE GENOMIC DNA]</scope>
    <source>
        <strain evidence="4">VaMs.102 / ATCC MYA-4576 / FGSC 10136</strain>
    </source>
</reference>
<feature type="region of interest" description="Disordered" evidence="1">
    <location>
        <begin position="536"/>
        <end position="642"/>
    </location>
</feature>
<feature type="compositionally biased region" description="Polar residues" evidence="1">
    <location>
        <begin position="499"/>
        <end position="514"/>
    </location>
</feature>
<gene>
    <name evidence="3" type="ORF">VDBG_05769</name>
</gene>
<proteinExistence type="predicted"/>
<evidence type="ECO:0000313" key="4">
    <source>
        <dbReference type="Proteomes" id="UP000008698"/>
    </source>
</evidence>
<dbReference type="Proteomes" id="UP000008698">
    <property type="component" value="Unassembled WGS sequence"/>
</dbReference>
<evidence type="ECO:0000256" key="1">
    <source>
        <dbReference type="SAM" id="MobiDB-lite"/>
    </source>
</evidence>
<dbReference type="AlphaFoldDB" id="C9SJP6"/>
<feature type="region of interest" description="Disordered" evidence="1">
    <location>
        <begin position="350"/>
        <end position="514"/>
    </location>
</feature>
<accession>C9SJP6</accession>
<dbReference type="HOGENOM" id="CLU_426544_0_0_1"/>
<dbReference type="GeneID" id="9531648"/>
<dbReference type="RefSeq" id="XP_003004656.1">
    <property type="nucleotide sequence ID" value="XM_003004610.1"/>
</dbReference>
<keyword evidence="2" id="KW-1133">Transmembrane helix</keyword>
<dbReference type="EMBL" id="DS985219">
    <property type="protein sequence ID" value="EEY19660.1"/>
    <property type="molecule type" value="Genomic_DNA"/>
</dbReference>
<sequence>MAPQYGYRDTTSRAILCSQCHPIVDHAGRLLLVGAVASYPPSAHDRVLSHSRLLQEISDPICGTQDYTALAKLADTDASTPQANHLCDLSWAAALCDLWTLLLWIAREHRVRQPTAAGNHATLLRLRRDLSGRILCRRFERLGCQEQRRYSQSGKDTCDDTRQHPKERYHSLSNELSLVPKQREWRMLSRGIRLRHRFMFCSCPTNYFLCPSSLNYGCCRDGMGCAASACYSTEPSTYRITRTVTTTNADDEEVTVTETATTVSTPSQPTVYPTGAIDQGDQQVVVKFYPTSLPKVEPKVTKDDDNGGSGLSTGAIVAIVVGVVGLLIIVVAATFIILRHLNKVVKTVVESQPGTSTGSRAAKPKPFVSQYQVADKPTPSEMTSPRPSTRRLDSDSSGAIGLGVGVGSPGYASPPLHTPSPNAPAGYQAVPTTSADRHASYDSTFRGGVGYFDMPSEQERRRPSQQSGIWPWPSGAQPQRQSTDSQTTQQAYAQGHGRQWSNASEQSNPSDMVSPIHQQFGAQELDSANAVVPELHAQSAPSTYPPESPVDPRRSMVSAVSSTVASPRQPAPHSRRRSGEGRTHSDSVTAAQAPLSVVTEDTELIGHYGPPDSVVGQTAAGHEEWVQEMAGSQGWDQPQQHK</sequence>
<feature type="compositionally biased region" description="Low complexity" evidence="1">
    <location>
        <begin position="555"/>
        <end position="566"/>
    </location>
</feature>
<dbReference type="OrthoDB" id="5292518at2759"/>
<evidence type="ECO:0000313" key="3">
    <source>
        <dbReference type="EMBL" id="EEY19660.1"/>
    </source>
</evidence>
<feature type="compositionally biased region" description="Polar residues" evidence="1">
    <location>
        <begin position="350"/>
        <end position="359"/>
    </location>
</feature>
<dbReference type="eggNOG" id="ENOG502SFYZ">
    <property type="taxonomic scope" value="Eukaryota"/>
</dbReference>
<keyword evidence="2" id="KW-0472">Membrane</keyword>
<feature type="transmembrane region" description="Helical" evidence="2">
    <location>
        <begin position="315"/>
        <end position="338"/>
    </location>
</feature>
<keyword evidence="4" id="KW-1185">Reference proteome</keyword>
<evidence type="ECO:0000256" key="2">
    <source>
        <dbReference type="SAM" id="Phobius"/>
    </source>
</evidence>